<dbReference type="EMBL" id="KZ503302">
    <property type="protein sequence ID" value="PKU66053.1"/>
    <property type="molecule type" value="Genomic_DNA"/>
</dbReference>
<dbReference type="AlphaFoldDB" id="A0A2I0VRM4"/>
<reference evidence="2 3" key="1">
    <citation type="journal article" date="2016" name="Sci. Rep.">
        <title>The Dendrobium catenatum Lindl. genome sequence provides insights into polysaccharide synthase, floral development and adaptive evolution.</title>
        <authorList>
            <person name="Zhang G.Q."/>
            <person name="Xu Q."/>
            <person name="Bian C."/>
            <person name="Tsai W.C."/>
            <person name="Yeh C.M."/>
            <person name="Liu K.W."/>
            <person name="Yoshida K."/>
            <person name="Zhang L.S."/>
            <person name="Chang S.B."/>
            <person name="Chen F."/>
            <person name="Shi Y."/>
            <person name="Su Y.Y."/>
            <person name="Zhang Y.Q."/>
            <person name="Chen L.J."/>
            <person name="Yin Y."/>
            <person name="Lin M."/>
            <person name="Huang H."/>
            <person name="Deng H."/>
            <person name="Wang Z.W."/>
            <person name="Zhu S.L."/>
            <person name="Zhao X."/>
            <person name="Deng C."/>
            <person name="Niu S.C."/>
            <person name="Huang J."/>
            <person name="Wang M."/>
            <person name="Liu G.H."/>
            <person name="Yang H.J."/>
            <person name="Xiao X.J."/>
            <person name="Hsiao Y.Y."/>
            <person name="Wu W.L."/>
            <person name="Chen Y.Y."/>
            <person name="Mitsuda N."/>
            <person name="Ohme-Takagi M."/>
            <person name="Luo Y.B."/>
            <person name="Van de Peer Y."/>
            <person name="Liu Z.J."/>
        </authorList>
    </citation>
    <scope>NUCLEOTIDE SEQUENCE [LARGE SCALE GENOMIC DNA]</scope>
    <source>
        <tissue evidence="2">The whole plant</tissue>
    </source>
</reference>
<evidence type="ECO:0000256" key="1">
    <source>
        <dbReference type="SAM" id="MobiDB-lite"/>
    </source>
</evidence>
<evidence type="ECO:0000313" key="3">
    <source>
        <dbReference type="Proteomes" id="UP000233837"/>
    </source>
</evidence>
<gene>
    <name evidence="2" type="ORF">MA16_Dca017374</name>
</gene>
<evidence type="ECO:0000313" key="2">
    <source>
        <dbReference type="EMBL" id="PKU66053.1"/>
    </source>
</evidence>
<dbReference type="Proteomes" id="UP000233837">
    <property type="component" value="Unassembled WGS sequence"/>
</dbReference>
<proteinExistence type="predicted"/>
<accession>A0A2I0VRM4</accession>
<sequence>MEGAPSTNPWEKASNPIHGFNRGFFNLEGGEPSKSPTRSFKDVLSGNPMAGGNIPNLTQTVFNCVPAVLLSDEELHFFNPKVLHALGSIFGHPLQTDQATTTRTRPSVARV</sequence>
<keyword evidence="3" id="KW-1185">Reference proteome</keyword>
<protein>
    <submittedName>
        <fullName evidence="2">Uncharacterized protein</fullName>
    </submittedName>
</protein>
<feature type="region of interest" description="Disordered" evidence="1">
    <location>
        <begin position="1"/>
        <end position="46"/>
    </location>
</feature>
<organism evidence="2 3">
    <name type="scientific">Dendrobium catenatum</name>
    <dbReference type="NCBI Taxonomy" id="906689"/>
    <lineage>
        <taxon>Eukaryota</taxon>
        <taxon>Viridiplantae</taxon>
        <taxon>Streptophyta</taxon>
        <taxon>Embryophyta</taxon>
        <taxon>Tracheophyta</taxon>
        <taxon>Spermatophyta</taxon>
        <taxon>Magnoliopsida</taxon>
        <taxon>Liliopsida</taxon>
        <taxon>Asparagales</taxon>
        <taxon>Orchidaceae</taxon>
        <taxon>Epidendroideae</taxon>
        <taxon>Malaxideae</taxon>
        <taxon>Dendrobiinae</taxon>
        <taxon>Dendrobium</taxon>
    </lineage>
</organism>
<name>A0A2I0VRM4_9ASPA</name>
<reference evidence="2 3" key="2">
    <citation type="journal article" date="2017" name="Nature">
        <title>The Apostasia genome and the evolution of orchids.</title>
        <authorList>
            <person name="Zhang G.Q."/>
            <person name="Liu K.W."/>
            <person name="Li Z."/>
            <person name="Lohaus R."/>
            <person name="Hsiao Y.Y."/>
            <person name="Niu S.C."/>
            <person name="Wang J.Y."/>
            <person name="Lin Y.C."/>
            <person name="Xu Q."/>
            <person name="Chen L.J."/>
            <person name="Yoshida K."/>
            <person name="Fujiwara S."/>
            <person name="Wang Z.W."/>
            <person name="Zhang Y.Q."/>
            <person name="Mitsuda N."/>
            <person name="Wang M."/>
            <person name="Liu G.H."/>
            <person name="Pecoraro L."/>
            <person name="Huang H.X."/>
            <person name="Xiao X.J."/>
            <person name="Lin M."/>
            <person name="Wu X.Y."/>
            <person name="Wu W.L."/>
            <person name="Chen Y.Y."/>
            <person name="Chang S.B."/>
            <person name="Sakamoto S."/>
            <person name="Ohme-Takagi M."/>
            <person name="Yagi M."/>
            <person name="Zeng S.J."/>
            <person name="Shen C.Y."/>
            <person name="Yeh C.M."/>
            <person name="Luo Y.B."/>
            <person name="Tsai W.C."/>
            <person name="Van de Peer Y."/>
            <person name="Liu Z.J."/>
        </authorList>
    </citation>
    <scope>NUCLEOTIDE SEQUENCE [LARGE SCALE GENOMIC DNA]</scope>
    <source>
        <tissue evidence="2">The whole plant</tissue>
    </source>
</reference>